<feature type="chain" id="PRO_5047307725" evidence="1">
    <location>
        <begin position="21"/>
        <end position="342"/>
    </location>
</feature>
<organism evidence="3 4">
    <name type="scientific">Duganella aceris</name>
    <dbReference type="NCBI Taxonomy" id="2703883"/>
    <lineage>
        <taxon>Bacteria</taxon>
        <taxon>Pseudomonadati</taxon>
        <taxon>Pseudomonadota</taxon>
        <taxon>Betaproteobacteria</taxon>
        <taxon>Burkholderiales</taxon>
        <taxon>Oxalobacteraceae</taxon>
        <taxon>Telluria group</taxon>
        <taxon>Duganella</taxon>
    </lineage>
</organism>
<dbReference type="Gene3D" id="3.90.226.10">
    <property type="entry name" value="2-enoyl-CoA Hydratase, Chain A, domain 1"/>
    <property type="match status" value="1"/>
</dbReference>
<dbReference type="Proteomes" id="UP000666369">
    <property type="component" value="Unassembled WGS sequence"/>
</dbReference>
<dbReference type="SMART" id="SM00245">
    <property type="entry name" value="TSPc"/>
    <property type="match status" value="1"/>
</dbReference>
<dbReference type="SUPFAM" id="SSF52096">
    <property type="entry name" value="ClpP/crotonase"/>
    <property type="match status" value="1"/>
</dbReference>
<evidence type="ECO:0000313" key="4">
    <source>
        <dbReference type="Proteomes" id="UP000666369"/>
    </source>
</evidence>
<gene>
    <name evidence="3" type="ORF">GW587_14460</name>
</gene>
<evidence type="ECO:0000259" key="2">
    <source>
        <dbReference type="SMART" id="SM00245"/>
    </source>
</evidence>
<evidence type="ECO:0000256" key="1">
    <source>
        <dbReference type="SAM" id="SignalP"/>
    </source>
</evidence>
<comment type="caution">
    <text evidence="3">The sequence shown here is derived from an EMBL/GenBank/DDBJ whole genome shotgun (WGS) entry which is preliminary data.</text>
</comment>
<proteinExistence type="predicted"/>
<dbReference type="CDD" id="cd07563">
    <property type="entry name" value="Peptidase_S41_IRBP"/>
    <property type="match status" value="1"/>
</dbReference>
<protein>
    <submittedName>
        <fullName evidence="3">S41 family peptidase</fullName>
    </submittedName>
</protein>
<keyword evidence="4" id="KW-1185">Reference proteome</keyword>
<feature type="domain" description="Tail specific protease" evidence="2">
    <location>
        <begin position="90"/>
        <end position="319"/>
    </location>
</feature>
<accession>A0ABX0FLQ7</accession>
<dbReference type="PANTHER" id="PTHR11261:SF3">
    <property type="entry name" value="RETINOL-BINDING PROTEIN 3"/>
    <property type="match status" value="1"/>
</dbReference>
<dbReference type="InterPro" id="IPR029045">
    <property type="entry name" value="ClpP/crotonase-like_dom_sf"/>
</dbReference>
<reference evidence="4" key="1">
    <citation type="submission" date="2023-07" db="EMBL/GenBank/DDBJ databases">
        <title>Duganella aceri sp. nov., isolated from tree sap.</title>
        <authorList>
            <person name="Kim I.S."/>
        </authorList>
    </citation>
    <scope>NUCLEOTIDE SEQUENCE [LARGE SCALE GENOMIC DNA]</scope>
    <source>
        <strain evidence="4">SAP-35</strain>
    </source>
</reference>
<dbReference type="EMBL" id="JAADJT010000006">
    <property type="protein sequence ID" value="NGZ85453.1"/>
    <property type="molecule type" value="Genomic_DNA"/>
</dbReference>
<dbReference type="RefSeq" id="WP_166104171.1">
    <property type="nucleotide sequence ID" value="NZ_JAADJT010000006.1"/>
</dbReference>
<feature type="signal peptide" evidence="1">
    <location>
        <begin position="1"/>
        <end position="20"/>
    </location>
</feature>
<dbReference type="Gene3D" id="3.30.750.44">
    <property type="match status" value="1"/>
</dbReference>
<dbReference type="InterPro" id="IPR005151">
    <property type="entry name" value="Tail-specific_protease"/>
</dbReference>
<evidence type="ECO:0000313" key="3">
    <source>
        <dbReference type="EMBL" id="NGZ85453.1"/>
    </source>
</evidence>
<dbReference type="Pfam" id="PF03572">
    <property type="entry name" value="Peptidase_S41"/>
    <property type="match status" value="1"/>
</dbReference>
<dbReference type="PANTHER" id="PTHR11261">
    <property type="entry name" value="INTERPHOTORECEPTOR RETINOID-BINDING PROTEIN"/>
    <property type="match status" value="1"/>
</dbReference>
<keyword evidence="1" id="KW-0732">Signal</keyword>
<sequence length="342" mass="37310">MGRSGWIAAALLLTTMAARAQAPTSPPQALDEVLDTPTRAGIVNEYARQLAATHVNAGKAKLAADDLRKRLARGDYDDVTSARVLSSRVSRDLAEVLPDRHTRLEYVPYDLTDIRQRPAPPLPPADNFGLRKYEALAGNIGYVQINRFAPVDRASVEAVGRFMSQAADNAALIIDLRDAAGDSQEMAAWLSSYVLTDTRSYVIIDKQIHLHDQVDRDGKVVTEYWTRADVAGKRFGGRKPLYVLVSERTGAAAEGFAYDLQQYKRAVVVGAPTQGDAQVRAAPPVSRHLLASISVTRAVNNISRSNWESIGIQPDRVVAPRDALDEALKLATATIKARMDAK</sequence>
<name>A0ABX0FLQ7_9BURK</name>